<dbReference type="NCBIfam" id="TIGR03563">
    <property type="entry name" value="perox_SACOL1771"/>
    <property type="match status" value="1"/>
</dbReference>
<dbReference type="Gene3D" id="3.40.630.30">
    <property type="match status" value="1"/>
</dbReference>
<dbReference type="InterPro" id="IPR003718">
    <property type="entry name" value="OsmC/Ohr_fam"/>
</dbReference>
<organism evidence="2 3">
    <name type="scientific">Halobacillus litoralis</name>
    <dbReference type="NCBI Taxonomy" id="45668"/>
    <lineage>
        <taxon>Bacteria</taxon>
        <taxon>Bacillati</taxon>
        <taxon>Bacillota</taxon>
        <taxon>Bacilli</taxon>
        <taxon>Bacillales</taxon>
        <taxon>Bacillaceae</taxon>
        <taxon>Halobacillus</taxon>
    </lineage>
</organism>
<comment type="caution">
    <text evidence="2">The sequence shown here is derived from an EMBL/GenBank/DDBJ whole genome shotgun (WGS) entry which is preliminary data.</text>
</comment>
<accession>A0A845E3S0</accession>
<dbReference type="InterPro" id="IPR036102">
    <property type="entry name" value="OsmC/Ohrsf"/>
</dbReference>
<dbReference type="Gene3D" id="3.30.300.20">
    <property type="match status" value="1"/>
</dbReference>
<dbReference type="InterPro" id="IPR019905">
    <property type="entry name" value="OsmC-like_firmicutes"/>
</dbReference>
<sequence length="307" mass="34119">MVVTFCRMTQQEAEEIAAWHYPPPYDFYDMTADEEDYEAFIDPHRRSAHTYSAYKAGMLIGFFTIHPTSEETVDVGLGLRPDLTGKGRGASFVAAGLDFAERRCGARVFTLSVAAFNERAVEVYRRAGFKETHRFDQKTNGGTYPFIAMKKDEGGCSAVALHHFHLKADWPGGRNEVGRIESDKLKTEISIPKEMDGPDVGTNPDEMLLGAAATCYIITLAAMIERADLPLQEMDMTSEGQVDVTDGVFTYKKIIHRPRVVLKQEAGETDLKKLHRLVEKAEKTCMISRAIEGNVALELDADVTVAS</sequence>
<dbReference type="Proteomes" id="UP000460949">
    <property type="component" value="Unassembled WGS sequence"/>
</dbReference>
<proteinExistence type="predicted"/>
<dbReference type="EMBL" id="WMET01000002">
    <property type="protein sequence ID" value="MYL20324.1"/>
    <property type="molecule type" value="Genomic_DNA"/>
</dbReference>
<dbReference type="InterPro" id="IPR052707">
    <property type="entry name" value="OsmC_Ohr_Peroxiredoxin"/>
</dbReference>
<dbReference type="PROSITE" id="PS51186">
    <property type="entry name" value="GNAT"/>
    <property type="match status" value="1"/>
</dbReference>
<dbReference type="SUPFAM" id="SSF55729">
    <property type="entry name" value="Acyl-CoA N-acyltransferases (Nat)"/>
    <property type="match status" value="1"/>
</dbReference>
<name>A0A845E3S0_9BACI</name>
<dbReference type="SUPFAM" id="SSF82784">
    <property type="entry name" value="OsmC-like"/>
    <property type="match status" value="1"/>
</dbReference>
<gene>
    <name evidence="2" type="ORF">GLW04_10525</name>
</gene>
<evidence type="ECO:0000313" key="2">
    <source>
        <dbReference type="EMBL" id="MYL20324.1"/>
    </source>
</evidence>
<dbReference type="GO" id="GO:0016747">
    <property type="term" value="F:acyltransferase activity, transferring groups other than amino-acyl groups"/>
    <property type="evidence" value="ECO:0007669"/>
    <property type="project" value="InterPro"/>
</dbReference>
<evidence type="ECO:0000313" key="3">
    <source>
        <dbReference type="Proteomes" id="UP000460949"/>
    </source>
</evidence>
<dbReference type="Pfam" id="PF00583">
    <property type="entry name" value="Acetyltransf_1"/>
    <property type="match status" value="1"/>
</dbReference>
<dbReference type="PANTHER" id="PTHR42830:SF2">
    <property type="entry name" value="OSMC_OHR FAMILY PROTEIN"/>
    <property type="match status" value="1"/>
</dbReference>
<protein>
    <submittedName>
        <fullName evidence="2">SACOL1771 family peroxiredoxin</fullName>
    </submittedName>
</protein>
<dbReference type="InterPro" id="IPR000182">
    <property type="entry name" value="GNAT_dom"/>
</dbReference>
<feature type="domain" description="N-acetyltransferase" evidence="1">
    <location>
        <begin position="3"/>
        <end position="154"/>
    </location>
</feature>
<dbReference type="InterPro" id="IPR015946">
    <property type="entry name" value="KH_dom-like_a/b"/>
</dbReference>
<dbReference type="InterPro" id="IPR016181">
    <property type="entry name" value="Acyl_CoA_acyltransferase"/>
</dbReference>
<dbReference type="AlphaFoldDB" id="A0A845E3S0"/>
<dbReference type="PANTHER" id="PTHR42830">
    <property type="entry name" value="OSMOTICALLY INDUCIBLE FAMILY PROTEIN"/>
    <property type="match status" value="1"/>
</dbReference>
<evidence type="ECO:0000259" key="1">
    <source>
        <dbReference type="PROSITE" id="PS51186"/>
    </source>
</evidence>
<reference evidence="2 3" key="1">
    <citation type="submission" date="2019-11" db="EMBL/GenBank/DDBJ databases">
        <title>Genome sequences of 17 halophilic strains isolated from different environments.</title>
        <authorList>
            <person name="Furrow R.E."/>
        </authorList>
    </citation>
    <scope>NUCLEOTIDE SEQUENCE [LARGE SCALE GENOMIC DNA]</scope>
    <source>
        <strain evidence="2 3">22511_23_Filter</strain>
    </source>
</reference>
<dbReference type="Pfam" id="PF02566">
    <property type="entry name" value="OsmC"/>
    <property type="match status" value="1"/>
</dbReference>